<accession>A0A8K0Y1E4</accession>
<keyword evidence="1" id="KW-0732">Signal</keyword>
<evidence type="ECO:0000256" key="1">
    <source>
        <dbReference type="ARBA" id="ARBA00022729"/>
    </source>
</evidence>
<dbReference type="RefSeq" id="WP_202688961.1">
    <property type="nucleotide sequence ID" value="NZ_JAESVN010000004.1"/>
</dbReference>
<dbReference type="InterPro" id="IPR037873">
    <property type="entry name" value="BamE-like"/>
</dbReference>
<dbReference type="Pfam" id="PF04355">
    <property type="entry name" value="BamE"/>
    <property type="match status" value="1"/>
</dbReference>
<proteinExistence type="predicted"/>
<sequence length="157" mass="17323">MQKLRQLRHAVTRIVLFGALAAVVACGPIIRDHGYVPTDDDLARLEVGRDTRDSVAAVVGRPSAAGLLNDEGWYYVQSRWRQYGPTAPREIDRQLVAISFTPDGVVRNIERFTLEDGNVVPLSRRVTETNIRGVSVIGQLLGNLGVFNPGQFLDTQP</sequence>
<protein>
    <submittedName>
        <fullName evidence="4">Outer membrane protein assembly factor BamE</fullName>
    </submittedName>
</protein>
<dbReference type="Gene3D" id="3.30.1450.10">
    <property type="match status" value="1"/>
</dbReference>
<organism evidence="4 5">
    <name type="scientific">Szabonella alba</name>
    <dbReference type="NCBI Taxonomy" id="2804194"/>
    <lineage>
        <taxon>Bacteria</taxon>
        <taxon>Pseudomonadati</taxon>
        <taxon>Pseudomonadota</taxon>
        <taxon>Alphaproteobacteria</taxon>
        <taxon>Rhodobacterales</taxon>
        <taxon>Paracoccaceae</taxon>
        <taxon>Szabonella</taxon>
    </lineage>
</organism>
<evidence type="ECO:0000259" key="3">
    <source>
        <dbReference type="Pfam" id="PF04355"/>
    </source>
</evidence>
<dbReference type="EMBL" id="JAESVN010000004">
    <property type="protein sequence ID" value="MBL4917792.1"/>
    <property type="molecule type" value="Genomic_DNA"/>
</dbReference>
<evidence type="ECO:0000256" key="2">
    <source>
        <dbReference type="ARBA" id="ARBA00023136"/>
    </source>
</evidence>
<dbReference type="AlphaFoldDB" id="A0A8K0Y1E4"/>
<dbReference type="GO" id="GO:0019867">
    <property type="term" value="C:outer membrane"/>
    <property type="evidence" value="ECO:0007669"/>
    <property type="project" value="InterPro"/>
</dbReference>
<feature type="domain" description="Outer membrane protein assembly factor BamE" evidence="3">
    <location>
        <begin position="34"/>
        <end position="109"/>
    </location>
</feature>
<comment type="caution">
    <text evidence="4">The sequence shown here is derived from an EMBL/GenBank/DDBJ whole genome shotgun (WGS) entry which is preliminary data.</text>
</comment>
<evidence type="ECO:0000313" key="5">
    <source>
        <dbReference type="Proteomes" id="UP000648908"/>
    </source>
</evidence>
<dbReference type="InterPro" id="IPR007450">
    <property type="entry name" value="BamE_dom"/>
</dbReference>
<reference evidence="4" key="1">
    <citation type="submission" date="2021-01" db="EMBL/GenBank/DDBJ databases">
        <title>Tabrizicola alba sp. nov. a motile alkaliphilic bacterium isolated from a soda lake.</title>
        <authorList>
            <person name="Szuroczki S."/>
            <person name="Abbaszade G."/>
            <person name="Schumann P."/>
            <person name="Toth E."/>
        </authorList>
    </citation>
    <scope>NUCLEOTIDE SEQUENCE</scope>
    <source>
        <strain evidence="4">DMG-N-6</strain>
    </source>
</reference>
<dbReference type="Proteomes" id="UP000648908">
    <property type="component" value="Unassembled WGS sequence"/>
</dbReference>
<gene>
    <name evidence="4" type="ORF">JL811_11225</name>
</gene>
<evidence type="ECO:0000313" key="4">
    <source>
        <dbReference type="EMBL" id="MBL4917792.1"/>
    </source>
</evidence>
<name>A0A8K0Y1E4_9RHOB</name>
<keyword evidence="2" id="KW-0472">Membrane</keyword>
<dbReference type="PROSITE" id="PS51257">
    <property type="entry name" value="PROKAR_LIPOPROTEIN"/>
    <property type="match status" value="1"/>
</dbReference>
<keyword evidence="5" id="KW-1185">Reference proteome</keyword>